<dbReference type="EMBL" id="BMPI01000050">
    <property type="protein sequence ID" value="GGM64829.1"/>
    <property type="molecule type" value="Genomic_DNA"/>
</dbReference>
<organism evidence="10 11">
    <name type="scientific">Dactylosporangium sucinum</name>
    <dbReference type="NCBI Taxonomy" id="1424081"/>
    <lineage>
        <taxon>Bacteria</taxon>
        <taxon>Bacillati</taxon>
        <taxon>Actinomycetota</taxon>
        <taxon>Actinomycetes</taxon>
        <taxon>Micromonosporales</taxon>
        <taxon>Micromonosporaceae</taxon>
        <taxon>Dactylosporangium</taxon>
    </lineage>
</organism>
<evidence type="ECO:0000313" key="11">
    <source>
        <dbReference type="Proteomes" id="UP000642070"/>
    </source>
</evidence>
<evidence type="ECO:0000256" key="3">
    <source>
        <dbReference type="ARBA" id="ARBA00022679"/>
    </source>
</evidence>
<dbReference type="InterPro" id="IPR020616">
    <property type="entry name" value="Thiolase_N"/>
</dbReference>
<dbReference type="CDD" id="cd00751">
    <property type="entry name" value="thiolase"/>
    <property type="match status" value="1"/>
</dbReference>
<name>A0A917X4C5_9ACTN</name>
<dbReference type="GO" id="GO:0003985">
    <property type="term" value="F:acetyl-CoA C-acetyltransferase activity"/>
    <property type="evidence" value="ECO:0007669"/>
    <property type="project" value="UniProtKB-EC"/>
</dbReference>
<proteinExistence type="inferred from homology"/>
<dbReference type="Pfam" id="PF00108">
    <property type="entry name" value="Thiolase_N"/>
    <property type="match status" value="1"/>
</dbReference>
<evidence type="ECO:0000313" key="10">
    <source>
        <dbReference type="EMBL" id="GGM64829.1"/>
    </source>
</evidence>
<protein>
    <recommendedName>
        <fullName evidence="5">Probable acetyl-CoA acetyltransferase</fullName>
        <ecNumber evidence="2">2.3.1.9</ecNumber>
    </recommendedName>
</protein>
<sequence>MTEALIVSAVRTPVATSFKGTLRDTPAEELATHVVKAALDRSGLEAEDIDDVILAEELAGGGDIARFAAIAAGLNRAPGQAVNRHCAGGLTAVGNAAATVRAGMDRAVIAGGTHSASMNPTLTWRVPGSEEVRHGFNPTFPFYDGANDDVTITTGWNTAQEVGLTRAEIDAWAMRSHQRAVAAIDAGRFNDEIVPIEVTVDGRRVLFSADEHPRRNTSLEKLAALRPLHPEIEGFSTTAGNASGVNDAASALTIVADTFAAERGLTPLARIRSWGAVGVEPHRTGLGATEVIPLVLKRAGIDVGDVDLWEINEAFASVPLAACKLLGIDDEKVNIYGSGCSIGHPISASGGRMLATLIFELRRRGGGIAVAAMCAAGGQGGGIVIEV</sequence>
<dbReference type="Proteomes" id="UP000642070">
    <property type="component" value="Unassembled WGS sequence"/>
</dbReference>
<feature type="domain" description="Thiolase C-terminal" evidence="9">
    <location>
        <begin position="265"/>
        <end position="386"/>
    </location>
</feature>
<evidence type="ECO:0000259" key="9">
    <source>
        <dbReference type="Pfam" id="PF02803"/>
    </source>
</evidence>
<reference evidence="10" key="2">
    <citation type="submission" date="2020-09" db="EMBL/GenBank/DDBJ databases">
        <authorList>
            <person name="Sun Q."/>
            <person name="Ohkuma M."/>
        </authorList>
    </citation>
    <scope>NUCLEOTIDE SEQUENCE</scope>
    <source>
        <strain evidence="10">JCM 19831</strain>
    </source>
</reference>
<gene>
    <name evidence="10" type="ORF">GCM10007977_077850</name>
</gene>
<evidence type="ECO:0000256" key="1">
    <source>
        <dbReference type="ARBA" id="ARBA00010982"/>
    </source>
</evidence>
<dbReference type="EC" id="2.3.1.9" evidence="2"/>
<feature type="domain" description="Thiolase N-terminal" evidence="8">
    <location>
        <begin position="5"/>
        <end position="256"/>
    </location>
</feature>
<dbReference type="InterPro" id="IPR020610">
    <property type="entry name" value="Thiolase_AS"/>
</dbReference>
<dbReference type="PANTHER" id="PTHR18919">
    <property type="entry name" value="ACETYL-COA C-ACYLTRANSFERASE"/>
    <property type="match status" value="1"/>
</dbReference>
<evidence type="ECO:0000256" key="4">
    <source>
        <dbReference type="ARBA" id="ARBA00023315"/>
    </source>
</evidence>
<keyword evidence="11" id="KW-1185">Reference proteome</keyword>
<evidence type="ECO:0000256" key="6">
    <source>
        <dbReference type="PIRSR" id="PIRSR000429-1"/>
    </source>
</evidence>
<dbReference type="Pfam" id="PF02803">
    <property type="entry name" value="Thiolase_C"/>
    <property type="match status" value="1"/>
</dbReference>
<dbReference type="InterPro" id="IPR020617">
    <property type="entry name" value="Thiolase_C"/>
</dbReference>
<reference evidence="10" key="1">
    <citation type="journal article" date="2014" name="Int. J. Syst. Evol. Microbiol.">
        <title>Complete genome sequence of Corynebacterium casei LMG S-19264T (=DSM 44701T), isolated from a smear-ripened cheese.</title>
        <authorList>
            <consortium name="US DOE Joint Genome Institute (JGI-PGF)"/>
            <person name="Walter F."/>
            <person name="Albersmeier A."/>
            <person name="Kalinowski J."/>
            <person name="Ruckert C."/>
        </authorList>
    </citation>
    <scope>NUCLEOTIDE SEQUENCE</scope>
    <source>
        <strain evidence="10">JCM 19831</strain>
    </source>
</reference>
<evidence type="ECO:0000256" key="5">
    <source>
        <dbReference type="ARBA" id="ARBA00040529"/>
    </source>
</evidence>
<accession>A0A917X4C5</accession>
<dbReference type="SUPFAM" id="SSF53901">
    <property type="entry name" value="Thiolase-like"/>
    <property type="match status" value="2"/>
</dbReference>
<keyword evidence="3 7" id="KW-0808">Transferase</keyword>
<comment type="caution">
    <text evidence="10">The sequence shown here is derived from an EMBL/GenBank/DDBJ whole genome shotgun (WGS) entry which is preliminary data.</text>
</comment>
<dbReference type="PANTHER" id="PTHR18919:SF107">
    <property type="entry name" value="ACETYL-COA ACETYLTRANSFERASE, CYTOSOLIC"/>
    <property type="match status" value="1"/>
</dbReference>
<dbReference type="InterPro" id="IPR016039">
    <property type="entry name" value="Thiolase-like"/>
</dbReference>
<feature type="active site" description="Proton acceptor" evidence="6">
    <location>
        <position position="374"/>
    </location>
</feature>
<dbReference type="AlphaFoldDB" id="A0A917X4C5"/>
<evidence type="ECO:0000256" key="7">
    <source>
        <dbReference type="RuleBase" id="RU003557"/>
    </source>
</evidence>
<dbReference type="NCBIfam" id="TIGR01930">
    <property type="entry name" value="AcCoA-C-Actrans"/>
    <property type="match status" value="1"/>
</dbReference>
<dbReference type="PIRSF" id="PIRSF000429">
    <property type="entry name" value="Ac-CoA_Ac_transf"/>
    <property type="match status" value="1"/>
</dbReference>
<keyword evidence="4 7" id="KW-0012">Acyltransferase</keyword>
<comment type="similarity">
    <text evidence="1 7">Belongs to the thiolase-like superfamily. Thiolase family.</text>
</comment>
<dbReference type="InterPro" id="IPR002155">
    <property type="entry name" value="Thiolase"/>
</dbReference>
<feature type="active site" description="Acyl-thioester intermediate" evidence="6">
    <location>
        <position position="86"/>
    </location>
</feature>
<feature type="active site" description="Proton acceptor" evidence="6">
    <location>
        <position position="344"/>
    </location>
</feature>
<evidence type="ECO:0000256" key="2">
    <source>
        <dbReference type="ARBA" id="ARBA00012705"/>
    </source>
</evidence>
<dbReference type="Gene3D" id="3.40.47.10">
    <property type="match status" value="2"/>
</dbReference>
<dbReference type="RefSeq" id="WP_190255063.1">
    <property type="nucleotide sequence ID" value="NZ_BMPI01000050.1"/>
</dbReference>
<dbReference type="PROSITE" id="PS00099">
    <property type="entry name" value="THIOLASE_3"/>
    <property type="match status" value="1"/>
</dbReference>
<evidence type="ECO:0000259" key="8">
    <source>
        <dbReference type="Pfam" id="PF00108"/>
    </source>
</evidence>